<dbReference type="Gene3D" id="3.40.50.300">
    <property type="entry name" value="P-loop containing nucleotide triphosphate hydrolases"/>
    <property type="match status" value="2"/>
</dbReference>
<dbReference type="GeneID" id="102804046"/>
<protein>
    <submittedName>
        <fullName evidence="5">Sulfotransferase family cytosolic 2B member 1-like</fullName>
    </submittedName>
</protein>
<keyword evidence="2" id="KW-0808">Transferase</keyword>
<dbReference type="PANTHER" id="PTHR11783">
    <property type="entry name" value="SULFOTRANSFERASE SULT"/>
    <property type="match status" value="1"/>
</dbReference>
<evidence type="ECO:0000256" key="2">
    <source>
        <dbReference type="ARBA" id="ARBA00022679"/>
    </source>
</evidence>
<evidence type="ECO:0000259" key="3">
    <source>
        <dbReference type="Pfam" id="PF00685"/>
    </source>
</evidence>
<evidence type="ECO:0000313" key="4">
    <source>
        <dbReference type="Proteomes" id="UP000694865"/>
    </source>
</evidence>
<comment type="similarity">
    <text evidence="1">Belongs to the sulfotransferase 1 family.</text>
</comment>
<proteinExistence type="inferred from homology"/>
<accession>A0ABM0M839</accession>
<gene>
    <name evidence="5" type="primary">LOC102804046</name>
</gene>
<dbReference type="InterPro" id="IPR000863">
    <property type="entry name" value="Sulfotransferase_dom"/>
</dbReference>
<dbReference type="RefSeq" id="XP_006816180.1">
    <property type="nucleotide sequence ID" value="XM_006816117.1"/>
</dbReference>
<sequence length="221" mass="25452">MANPWTVFKHDGFNFVGGFHNREAVKNRRINVWDNREDDVIITTFPKSGTTWMLQLVSEMFPDLNWQLKPTNLAARACYFYENADLLTGNYAIHVKAVQTTLHEMPSPRLMGDVVFGPWTDHVIGWKRFGVDDGVLHVAYEDMRADLKSVAFKISQFLSRPVDDDQLKRALKRSDFQSMKEAGDDGRVGDWKSHFTVSQNELFDQTISRIMNENGVKLTYT</sequence>
<dbReference type="SUPFAM" id="SSF52540">
    <property type="entry name" value="P-loop containing nucleoside triphosphate hydrolases"/>
    <property type="match status" value="1"/>
</dbReference>
<feature type="domain" description="Sulfotransferase" evidence="3">
    <location>
        <begin position="102"/>
        <end position="213"/>
    </location>
</feature>
<dbReference type="Proteomes" id="UP000694865">
    <property type="component" value="Unplaced"/>
</dbReference>
<evidence type="ECO:0000256" key="1">
    <source>
        <dbReference type="ARBA" id="ARBA00005771"/>
    </source>
</evidence>
<keyword evidence="4" id="KW-1185">Reference proteome</keyword>
<reference evidence="5" key="1">
    <citation type="submission" date="2025-08" db="UniProtKB">
        <authorList>
            <consortium name="RefSeq"/>
        </authorList>
    </citation>
    <scope>IDENTIFICATION</scope>
    <source>
        <tissue evidence="5">Testes</tissue>
    </source>
</reference>
<dbReference type="Pfam" id="PF00685">
    <property type="entry name" value="Sulfotransfer_1"/>
    <property type="match status" value="1"/>
</dbReference>
<dbReference type="InterPro" id="IPR027417">
    <property type="entry name" value="P-loop_NTPase"/>
</dbReference>
<name>A0ABM0M839_SACKO</name>
<organism evidence="4 5">
    <name type="scientific">Saccoglossus kowalevskii</name>
    <name type="common">Acorn worm</name>
    <dbReference type="NCBI Taxonomy" id="10224"/>
    <lineage>
        <taxon>Eukaryota</taxon>
        <taxon>Metazoa</taxon>
        <taxon>Hemichordata</taxon>
        <taxon>Enteropneusta</taxon>
        <taxon>Harrimaniidae</taxon>
        <taxon>Saccoglossus</taxon>
    </lineage>
</organism>
<evidence type="ECO:0000313" key="5">
    <source>
        <dbReference type="RefSeq" id="XP_006816180.1"/>
    </source>
</evidence>